<gene>
    <name evidence="1" type="ORF">C447_01115</name>
</gene>
<evidence type="ECO:0000313" key="1">
    <source>
        <dbReference type="EMBL" id="EMA41411.1"/>
    </source>
</evidence>
<name>M0M6R5_9EURY</name>
<dbReference type="EMBL" id="AOMB01000005">
    <property type="protein sequence ID" value="EMA41411.1"/>
    <property type="molecule type" value="Genomic_DNA"/>
</dbReference>
<keyword evidence="2" id="KW-1185">Reference proteome</keyword>
<dbReference type="AlphaFoldDB" id="M0M6R5"/>
<reference evidence="1 2" key="1">
    <citation type="journal article" date="2014" name="PLoS Genet.">
        <title>Phylogenetically driven sequencing of extremely halophilic archaea reveals strategies for static and dynamic osmo-response.</title>
        <authorList>
            <person name="Becker E.A."/>
            <person name="Seitzer P.M."/>
            <person name="Tritt A."/>
            <person name="Larsen D."/>
            <person name="Krusor M."/>
            <person name="Yao A.I."/>
            <person name="Wu D."/>
            <person name="Madern D."/>
            <person name="Eisen J.A."/>
            <person name="Darling A.E."/>
            <person name="Facciotti M.T."/>
        </authorList>
    </citation>
    <scope>NUCLEOTIDE SEQUENCE [LARGE SCALE GENOMIC DNA]</scope>
    <source>
        <strain evidence="1 2">100A6</strain>
    </source>
</reference>
<proteinExistence type="predicted"/>
<protein>
    <submittedName>
        <fullName evidence="1">KEOPS complex Pcc1-like subunit</fullName>
    </submittedName>
</protein>
<dbReference type="NCBIfam" id="NF011470">
    <property type="entry name" value="PRK14887.1"/>
    <property type="match status" value="1"/>
</dbReference>
<dbReference type="PATRIC" id="fig|1132509.6.peg.264"/>
<dbReference type="RefSeq" id="WP_007690017.1">
    <property type="nucleotide sequence ID" value="NZ_AOMB01000005.1"/>
</dbReference>
<dbReference type="OrthoDB" id="107316at2157"/>
<sequence>MKRARVRTRSAAPETVAAALVPDNTPEMDTTVDGCVVETTLERETVGGLRATLDDYAVNLSVAERIATAAQDGTNDDTNQTHS</sequence>
<dbReference type="eggNOG" id="arCOG01354">
    <property type="taxonomic scope" value="Archaea"/>
</dbReference>
<dbReference type="Proteomes" id="UP000011566">
    <property type="component" value="Unassembled WGS sequence"/>
</dbReference>
<organism evidence="1 2">
    <name type="scientific">Halococcus hamelinensis 100A6</name>
    <dbReference type="NCBI Taxonomy" id="1132509"/>
    <lineage>
        <taxon>Archaea</taxon>
        <taxon>Methanobacteriati</taxon>
        <taxon>Methanobacteriota</taxon>
        <taxon>Stenosarchaea group</taxon>
        <taxon>Halobacteria</taxon>
        <taxon>Halobacteriales</taxon>
        <taxon>Halococcaceae</taxon>
        <taxon>Halococcus</taxon>
    </lineage>
</organism>
<accession>M0M6R5</accession>
<evidence type="ECO:0000313" key="2">
    <source>
        <dbReference type="Proteomes" id="UP000011566"/>
    </source>
</evidence>
<comment type="caution">
    <text evidence="1">The sequence shown here is derived from an EMBL/GenBank/DDBJ whole genome shotgun (WGS) entry which is preliminary data.</text>
</comment>